<keyword evidence="2" id="KW-1185">Reference proteome</keyword>
<evidence type="ECO:0000313" key="2">
    <source>
        <dbReference type="Proteomes" id="UP000006281"/>
    </source>
</evidence>
<proteinExistence type="predicted"/>
<dbReference type="HOGENOM" id="CLU_2737634_0_0_11"/>
<evidence type="ECO:0000313" key="1">
    <source>
        <dbReference type="EMBL" id="CCH35374.1"/>
    </source>
</evidence>
<sequence>MLLVDGLSAHAEFRRDLLPGPAPDAGVAHLDRFELFEQPAQRADRPQPDPGVLVARRRGEFGCLRHGVNSG</sequence>
<dbReference type="KEGG" id="sesp:BN6_81570"/>
<reference evidence="1 2" key="1">
    <citation type="journal article" date="2012" name="BMC Genomics">
        <title>Complete genome sequence of Saccharothrix espanaensis DSM 44229T and comparison to the other completely sequenced Pseudonocardiaceae.</title>
        <authorList>
            <person name="Strobel T."/>
            <person name="Al-Dilaimi A."/>
            <person name="Blom J."/>
            <person name="Gessner A."/>
            <person name="Kalinowski J."/>
            <person name="Luzhetska M."/>
            <person name="Puhler A."/>
            <person name="Szczepanowski R."/>
            <person name="Bechthold A."/>
            <person name="Ruckert C."/>
        </authorList>
    </citation>
    <scope>NUCLEOTIDE SEQUENCE [LARGE SCALE GENOMIC DNA]</scope>
    <source>
        <strain evidence="2">ATCC 51144 / DSM 44229 / JCM 9112 / NBRC 15066 / NRRL 15764</strain>
    </source>
</reference>
<organism evidence="1 2">
    <name type="scientific">Saccharothrix espanaensis (strain ATCC 51144 / DSM 44229 / JCM 9112 / NBRC 15066 / NRRL 15764)</name>
    <dbReference type="NCBI Taxonomy" id="1179773"/>
    <lineage>
        <taxon>Bacteria</taxon>
        <taxon>Bacillati</taxon>
        <taxon>Actinomycetota</taxon>
        <taxon>Actinomycetes</taxon>
        <taxon>Pseudonocardiales</taxon>
        <taxon>Pseudonocardiaceae</taxon>
        <taxon>Saccharothrix</taxon>
    </lineage>
</organism>
<dbReference type="AlphaFoldDB" id="K0KF14"/>
<accession>K0KF14</accession>
<dbReference type="STRING" id="1179773.BN6_81570"/>
<dbReference type="EMBL" id="HE804045">
    <property type="protein sequence ID" value="CCH35374.1"/>
    <property type="molecule type" value="Genomic_DNA"/>
</dbReference>
<gene>
    <name evidence="1" type="ordered locus">BN6_81570</name>
</gene>
<protein>
    <submittedName>
        <fullName evidence="1">Uncharacterized protein</fullName>
    </submittedName>
</protein>
<dbReference type="Proteomes" id="UP000006281">
    <property type="component" value="Chromosome"/>
</dbReference>
<name>K0KF14_SACES</name>